<proteinExistence type="predicted"/>
<feature type="compositionally biased region" description="Polar residues" evidence="6">
    <location>
        <begin position="446"/>
        <end position="459"/>
    </location>
</feature>
<keyword evidence="1" id="KW-0479">Metal-binding</keyword>
<accession>A0AAV2Z2Y8</accession>
<dbReference type="PANTHER" id="PTHR46245:SF2">
    <property type="entry name" value="B3 DOMAIN-CONTAINING TRANSCRIPTION REPRESSOR VAL2"/>
    <property type="match status" value="1"/>
</dbReference>
<feature type="compositionally biased region" description="Basic residues" evidence="6">
    <location>
        <begin position="885"/>
        <end position="898"/>
    </location>
</feature>
<dbReference type="Proteomes" id="UP001146120">
    <property type="component" value="Unassembled WGS sequence"/>
</dbReference>
<dbReference type="PANTHER" id="PTHR46245">
    <property type="entry name" value="B3 DOMAIN-CONTAINING PROTEIN OS07G0563300"/>
    <property type="match status" value="1"/>
</dbReference>
<name>A0AAV2Z2Y8_9STRA</name>
<dbReference type="InterPro" id="IPR011011">
    <property type="entry name" value="Znf_FYVE_PHD"/>
</dbReference>
<dbReference type="PROSITE" id="PS51050">
    <property type="entry name" value="ZF_CW"/>
    <property type="match status" value="3"/>
</dbReference>
<feature type="compositionally biased region" description="Basic and acidic residues" evidence="6">
    <location>
        <begin position="624"/>
        <end position="633"/>
    </location>
</feature>
<dbReference type="InterPro" id="IPR013083">
    <property type="entry name" value="Znf_RING/FYVE/PHD"/>
</dbReference>
<dbReference type="Pfam" id="PF23004">
    <property type="entry name" value="PHDvar_NSD"/>
    <property type="match status" value="1"/>
</dbReference>
<comment type="caution">
    <text evidence="9">The sequence shown here is derived from an EMBL/GenBank/DDBJ whole genome shotgun (WGS) entry which is preliminary data.</text>
</comment>
<evidence type="ECO:0000313" key="9">
    <source>
        <dbReference type="EMBL" id="DAZ99104.1"/>
    </source>
</evidence>
<dbReference type="InterPro" id="IPR059153">
    <property type="entry name" value="NSD_PHD-1st"/>
</dbReference>
<feature type="compositionally biased region" description="Low complexity" evidence="6">
    <location>
        <begin position="731"/>
        <end position="741"/>
    </location>
</feature>
<dbReference type="PROSITE" id="PS50016">
    <property type="entry name" value="ZF_PHD_2"/>
    <property type="match status" value="1"/>
</dbReference>
<dbReference type="InterPro" id="IPR011124">
    <property type="entry name" value="Znf_CW"/>
</dbReference>
<feature type="compositionally biased region" description="Basic residues" evidence="6">
    <location>
        <begin position="292"/>
        <end position="316"/>
    </location>
</feature>
<gene>
    <name evidence="9" type="ORF">N0F65_008409</name>
</gene>
<dbReference type="SMART" id="SM00249">
    <property type="entry name" value="PHD"/>
    <property type="match status" value="3"/>
</dbReference>
<feature type="region of interest" description="Disordered" evidence="6">
    <location>
        <begin position="226"/>
        <end position="400"/>
    </location>
</feature>
<feature type="compositionally biased region" description="Basic residues" evidence="6">
    <location>
        <begin position="612"/>
        <end position="623"/>
    </location>
</feature>
<feature type="region of interest" description="Disordered" evidence="6">
    <location>
        <begin position="1"/>
        <end position="58"/>
    </location>
</feature>
<feature type="compositionally biased region" description="Basic and acidic residues" evidence="6">
    <location>
        <begin position="317"/>
        <end position="343"/>
    </location>
</feature>
<feature type="compositionally biased region" description="Acidic residues" evidence="6">
    <location>
        <begin position="582"/>
        <end position="592"/>
    </location>
</feature>
<dbReference type="EMBL" id="DAKRPA010000090">
    <property type="protein sequence ID" value="DAZ99104.1"/>
    <property type="molecule type" value="Genomic_DNA"/>
</dbReference>
<keyword evidence="3 5" id="KW-0863">Zinc-finger</keyword>
<evidence type="ECO:0000256" key="1">
    <source>
        <dbReference type="ARBA" id="ARBA00022723"/>
    </source>
</evidence>
<dbReference type="InterPro" id="IPR055198">
    <property type="entry name" value="NSD_PHD"/>
</dbReference>
<feature type="domain" description="PHD-type" evidence="7">
    <location>
        <begin position="62"/>
        <end position="112"/>
    </location>
</feature>
<dbReference type="CDD" id="cd15565">
    <property type="entry name" value="PHD2_NSD"/>
    <property type="match status" value="1"/>
</dbReference>
<dbReference type="Pfam" id="PF23011">
    <property type="entry name" value="PHD-1st_NSD"/>
    <property type="match status" value="1"/>
</dbReference>
<feature type="region of interest" description="Disordered" evidence="6">
    <location>
        <begin position="416"/>
        <end position="654"/>
    </location>
</feature>
<protein>
    <submittedName>
        <fullName evidence="9">Uncharacterized protein</fullName>
    </submittedName>
</protein>
<keyword evidence="4" id="KW-0862">Zinc</keyword>
<feature type="compositionally biased region" description="Low complexity" evidence="6">
    <location>
        <begin position="375"/>
        <end position="400"/>
    </location>
</feature>
<evidence type="ECO:0000256" key="4">
    <source>
        <dbReference type="ARBA" id="ARBA00022833"/>
    </source>
</evidence>
<dbReference type="InterPro" id="IPR019786">
    <property type="entry name" value="Zinc_finger_PHD-type_CS"/>
</dbReference>
<feature type="compositionally biased region" description="Low complexity" evidence="6">
    <location>
        <begin position="13"/>
        <end position="22"/>
    </location>
</feature>
<feature type="compositionally biased region" description="Basic and acidic residues" evidence="6">
    <location>
        <begin position="504"/>
        <end position="521"/>
    </location>
</feature>
<dbReference type="Gene3D" id="3.30.40.100">
    <property type="match status" value="3"/>
</dbReference>
<evidence type="ECO:0000313" key="10">
    <source>
        <dbReference type="Proteomes" id="UP001146120"/>
    </source>
</evidence>
<feature type="region of interest" description="Disordered" evidence="6">
    <location>
        <begin position="885"/>
        <end position="907"/>
    </location>
</feature>
<dbReference type="GO" id="GO:0008270">
    <property type="term" value="F:zinc ion binding"/>
    <property type="evidence" value="ECO:0007669"/>
    <property type="project" value="UniProtKB-KW"/>
</dbReference>
<evidence type="ECO:0000256" key="2">
    <source>
        <dbReference type="ARBA" id="ARBA00022737"/>
    </source>
</evidence>
<feature type="compositionally biased region" description="Basic residues" evidence="6">
    <location>
        <begin position="32"/>
        <end position="41"/>
    </location>
</feature>
<dbReference type="InterPro" id="IPR055197">
    <property type="entry name" value="PHDvar_NSD"/>
</dbReference>
<feature type="domain" description="CW-type" evidence="8">
    <location>
        <begin position="820"/>
        <end position="875"/>
    </location>
</feature>
<organism evidence="9 10">
    <name type="scientific">Lagenidium giganteum</name>
    <dbReference type="NCBI Taxonomy" id="4803"/>
    <lineage>
        <taxon>Eukaryota</taxon>
        <taxon>Sar</taxon>
        <taxon>Stramenopiles</taxon>
        <taxon>Oomycota</taxon>
        <taxon>Peronosporomycetes</taxon>
        <taxon>Pythiales</taxon>
        <taxon>Pythiaceae</taxon>
    </lineage>
</organism>
<feature type="region of interest" description="Disordered" evidence="6">
    <location>
        <begin position="790"/>
        <end position="811"/>
    </location>
</feature>
<evidence type="ECO:0000256" key="5">
    <source>
        <dbReference type="PROSITE-ProRule" id="PRU00146"/>
    </source>
</evidence>
<dbReference type="CDD" id="cd15566">
    <property type="entry name" value="PHD3_NSD"/>
    <property type="match status" value="1"/>
</dbReference>
<sequence length="1281" mass="137477">MDKKKADRDDDSSGSGSSSSSSENTVLIPKSVRQKHRKKLQQHMLEQRQKQHEDGSKSVPHDQVCVACEHEGGTLFVCSGPCVSSFHLACLNITEAAAGPRDAWVCPRCLAQTHECFHCHAMGAVRSEGAESTSPVKEGLKPVRKCRALSCGKFYHHDCITKLPLARIAGTHFICPLHTCGACEQSGAKMESVRCTRCPVAYHTSCLPKTGVTHLTGKRIICPKHANGGGQGGPSIESHADAATPKGAVPQRKSSTGDADTDGGGAASPAASADEQEEDERAEGGDASGSGSKKHSKKSKSDKKKKKKKRKKGKKREGKDKGAADDAGSEKGEVSKADDKPAVDDDEEEKLPPPEAKPQESTASAPKEPEETKTDATTPTKTPLVRQTSSSLSDSSLFDSPVVATERIKARLVEVLGQSDDDSEGSPIVLPQKKDKVKTEEEEAESTSGDHTPASTAQSDMKPEPSAPESAKPASSESPNPSNAGNDSSQCPSDYFSTSQSSGEKTDQKGEKKAKKEDRSRSKGARQSLFKDETAGTGATDTVEPNDNAAKRESKKHALGLSLEIPEPPASIQRGSKGTASEGEDGEDDEDTGGSAPNSKSAGAGDTGKGKLTSRSKKKKKPKRSEPKKHPETEASLAPEEVEEEEEDEEEAKWVQCDECKKWRLVPRQLDLNSMPERWYCHMNYWDKRFASCAVAEEVVEKKLKKRSSSGSSSTTAKRSKARVKGKARPAKSAPAASSAAVAGASAPGTLTTTALSQQAVLGAAGIDATGAGALAVPYSLKKSASLESHLSDKSGKKIDKQDKQDKSKKRKLKLKLKEKYREVKWVQCENAQCAKWRVVPSTVDFNMLPATWFCNLNTWATELAKCNTPNPPEVEAFLAKTQSHTKRAASARPAKRAKTGDNADQTAASSGLGALVDIANTRPAKHGKGLKFIAGPAALEAGAHQGASAADGGASLAIVAPTGPASAEPSQSRKAKPDVVNKTVLEWAQCEKCNKWRKLPHHIKSSTLPDKWYCSMNHWDPARAACSIPEEVDQEPVDASPLPSSQNWYPMPGQVSGSQGAYGTVGGFRSKRGKLSYSELLYASTGQLRKTYTAESSTLSFEYEGTTNLRDDQYKDSSMYVSTSSLANSSLTEDGQEKPDDQGSMDPAAQVAPMEELAPLLLDKLSVRKNAIADIVDQVNERNKATGVDKPSTYSLAIIVATLNHLVHKGEVEKVEERVCDDDEVEDQRKRKKKKTGIDGSVATGSVTTMALIYYRRLPKRPLKASKLWKHGEKMGDFND</sequence>
<dbReference type="InterPro" id="IPR001965">
    <property type="entry name" value="Znf_PHD"/>
</dbReference>
<feature type="compositionally biased region" description="Basic residues" evidence="6">
    <location>
        <begin position="718"/>
        <end position="730"/>
    </location>
</feature>
<evidence type="ECO:0000259" key="8">
    <source>
        <dbReference type="PROSITE" id="PS51050"/>
    </source>
</evidence>
<feature type="compositionally biased region" description="Acidic residues" evidence="6">
    <location>
        <begin position="640"/>
        <end position="651"/>
    </location>
</feature>
<feature type="domain" description="CW-type" evidence="8">
    <location>
        <begin position="648"/>
        <end position="701"/>
    </location>
</feature>
<dbReference type="Pfam" id="PF07496">
    <property type="entry name" value="zf-CW"/>
    <property type="match status" value="3"/>
</dbReference>
<dbReference type="GO" id="GO:0006338">
    <property type="term" value="P:chromatin remodeling"/>
    <property type="evidence" value="ECO:0007669"/>
    <property type="project" value="UniProtKB-ARBA"/>
</dbReference>
<feature type="compositionally biased region" description="Basic and acidic residues" evidence="6">
    <location>
        <begin position="790"/>
        <end position="806"/>
    </location>
</feature>
<feature type="region of interest" description="Disordered" evidence="6">
    <location>
        <begin position="1126"/>
        <end position="1148"/>
    </location>
</feature>
<evidence type="ECO:0000256" key="6">
    <source>
        <dbReference type="SAM" id="MobiDB-lite"/>
    </source>
</evidence>
<dbReference type="PROSITE" id="PS01359">
    <property type="entry name" value="ZF_PHD_1"/>
    <property type="match status" value="1"/>
</dbReference>
<reference evidence="9" key="1">
    <citation type="submission" date="2022-11" db="EMBL/GenBank/DDBJ databases">
        <authorList>
            <person name="Morgan W.R."/>
            <person name="Tartar A."/>
        </authorList>
    </citation>
    <scope>NUCLEOTIDE SEQUENCE</scope>
    <source>
        <strain evidence="9">ARSEF 373</strain>
    </source>
</reference>
<keyword evidence="2" id="KW-0677">Repeat</keyword>
<feature type="domain" description="CW-type" evidence="8">
    <location>
        <begin position="982"/>
        <end position="1035"/>
    </location>
</feature>
<feature type="compositionally biased region" description="Low complexity" evidence="6">
    <location>
        <begin position="467"/>
        <end position="484"/>
    </location>
</feature>
<dbReference type="Pfam" id="PF22908">
    <property type="entry name" value="PHD_NSD"/>
    <property type="match status" value="1"/>
</dbReference>
<dbReference type="SUPFAM" id="SSF57903">
    <property type="entry name" value="FYVE/PHD zinc finger"/>
    <property type="match status" value="1"/>
</dbReference>
<dbReference type="Gene3D" id="3.30.40.10">
    <property type="entry name" value="Zinc/RING finger domain, C3HC4 (zinc finger)"/>
    <property type="match status" value="2"/>
</dbReference>
<dbReference type="InterPro" id="IPR019787">
    <property type="entry name" value="Znf_PHD-finger"/>
</dbReference>
<reference evidence="9" key="2">
    <citation type="journal article" date="2023" name="Microbiol Resour">
        <title>Decontamination and Annotation of the Draft Genome Sequence of the Oomycete Lagenidium giganteum ARSEF 373.</title>
        <authorList>
            <person name="Morgan W.R."/>
            <person name="Tartar A."/>
        </authorList>
    </citation>
    <scope>NUCLEOTIDE SEQUENCE</scope>
    <source>
        <strain evidence="9">ARSEF 373</strain>
    </source>
</reference>
<feature type="compositionally biased region" description="Basic and acidic residues" evidence="6">
    <location>
        <begin position="45"/>
        <end position="58"/>
    </location>
</feature>
<feature type="compositionally biased region" description="Polar residues" evidence="6">
    <location>
        <begin position="485"/>
        <end position="503"/>
    </location>
</feature>
<keyword evidence="10" id="KW-1185">Reference proteome</keyword>
<feature type="region of interest" description="Disordered" evidence="6">
    <location>
        <begin position="703"/>
        <end position="741"/>
    </location>
</feature>
<evidence type="ECO:0000256" key="3">
    <source>
        <dbReference type="ARBA" id="ARBA00022771"/>
    </source>
</evidence>
<evidence type="ECO:0000259" key="7">
    <source>
        <dbReference type="PROSITE" id="PS50016"/>
    </source>
</evidence>